<evidence type="ECO:0000313" key="6">
    <source>
        <dbReference type="Proteomes" id="UP001347796"/>
    </source>
</evidence>
<reference evidence="5 6" key="1">
    <citation type="submission" date="2024-01" db="EMBL/GenBank/DDBJ databases">
        <title>The genome of the rayed Mediterranean limpet Patella caerulea (Linnaeus, 1758).</title>
        <authorList>
            <person name="Anh-Thu Weber A."/>
            <person name="Halstead-Nussloch G."/>
        </authorList>
    </citation>
    <scope>NUCLEOTIDE SEQUENCE [LARGE SCALE GENOMIC DNA]</scope>
    <source>
        <strain evidence="5">AATW-2023a</strain>
        <tissue evidence="5">Whole specimen</tissue>
    </source>
</reference>
<name>A0AAN8JMG8_PATCE</name>
<organism evidence="5 6">
    <name type="scientific">Patella caerulea</name>
    <name type="common">Rayed Mediterranean limpet</name>
    <dbReference type="NCBI Taxonomy" id="87958"/>
    <lineage>
        <taxon>Eukaryota</taxon>
        <taxon>Metazoa</taxon>
        <taxon>Spiralia</taxon>
        <taxon>Lophotrochozoa</taxon>
        <taxon>Mollusca</taxon>
        <taxon>Gastropoda</taxon>
        <taxon>Patellogastropoda</taxon>
        <taxon>Patelloidea</taxon>
        <taxon>Patellidae</taxon>
        <taxon>Patella</taxon>
    </lineage>
</organism>
<dbReference type="PANTHER" id="PTHR44427:SF1">
    <property type="entry name" value="CARCINOEMBRYONIC ANTIGEN-RELATED CELL ADHESION MOLECULE 1"/>
    <property type="match status" value="1"/>
</dbReference>
<proteinExistence type="predicted"/>
<sequence length="281" mass="32134">MLRKILAVLLVLSYTSCFTSAFLRGLKHKYALQKRLNSGVSRKTEGTKLYFKGRPLSPVTRVNRHDSIILDCEVGGTPTPTIHWLKNGERLSQGEYRDFHDDEAAYEDRVGRKGKPLLRLSSTKSKLFIDCLIPETEGTYSCIAETPYARIERSSKVVIDNEKYNSIESCLVKKSLEGESARIYLWTSARLEFEDATVQLYCRAEGKPQPKITWFDRNGKVITDEDEGYKVADNGDLIIKQISWMEHMGLWKCRAENANGVDTKETFLYPTARDEDDEFPL</sequence>
<dbReference type="Gene3D" id="2.60.40.10">
    <property type="entry name" value="Immunoglobulins"/>
    <property type="match status" value="2"/>
</dbReference>
<accession>A0AAN8JMG8</accession>
<feature type="domain" description="Ig-like" evidence="4">
    <location>
        <begin position="194"/>
        <end position="269"/>
    </location>
</feature>
<dbReference type="InterPro" id="IPR050831">
    <property type="entry name" value="CEA_cell_adhesion"/>
</dbReference>
<evidence type="ECO:0000313" key="5">
    <source>
        <dbReference type="EMBL" id="KAK6178055.1"/>
    </source>
</evidence>
<evidence type="ECO:0000256" key="2">
    <source>
        <dbReference type="ARBA" id="ARBA00023180"/>
    </source>
</evidence>
<evidence type="ECO:0000256" key="1">
    <source>
        <dbReference type="ARBA" id="ARBA00022729"/>
    </source>
</evidence>
<dbReference type="SMART" id="SM00408">
    <property type="entry name" value="IGc2"/>
    <property type="match status" value="2"/>
</dbReference>
<dbReference type="PROSITE" id="PS50835">
    <property type="entry name" value="IG_LIKE"/>
    <property type="match status" value="2"/>
</dbReference>
<dbReference type="InterPro" id="IPR007110">
    <property type="entry name" value="Ig-like_dom"/>
</dbReference>
<gene>
    <name evidence="5" type="ORF">SNE40_012892</name>
</gene>
<dbReference type="InterPro" id="IPR036179">
    <property type="entry name" value="Ig-like_dom_sf"/>
</dbReference>
<keyword evidence="6" id="KW-1185">Reference proteome</keyword>
<dbReference type="SMART" id="SM00409">
    <property type="entry name" value="IG"/>
    <property type="match status" value="2"/>
</dbReference>
<keyword evidence="3" id="KW-0393">Immunoglobulin domain</keyword>
<evidence type="ECO:0000259" key="4">
    <source>
        <dbReference type="PROSITE" id="PS50835"/>
    </source>
</evidence>
<protein>
    <recommendedName>
        <fullName evidence="4">Ig-like domain-containing protein</fullName>
    </recommendedName>
</protein>
<dbReference type="InterPro" id="IPR013783">
    <property type="entry name" value="Ig-like_fold"/>
</dbReference>
<keyword evidence="1" id="KW-0732">Signal</keyword>
<dbReference type="AlphaFoldDB" id="A0AAN8JMG8"/>
<dbReference type="InterPro" id="IPR003599">
    <property type="entry name" value="Ig_sub"/>
</dbReference>
<comment type="caution">
    <text evidence="5">The sequence shown here is derived from an EMBL/GenBank/DDBJ whole genome shotgun (WGS) entry which is preliminary data.</text>
</comment>
<dbReference type="InterPro" id="IPR003598">
    <property type="entry name" value="Ig_sub2"/>
</dbReference>
<keyword evidence="2" id="KW-0325">Glycoprotein</keyword>
<evidence type="ECO:0000256" key="3">
    <source>
        <dbReference type="ARBA" id="ARBA00023319"/>
    </source>
</evidence>
<dbReference type="EMBL" id="JAZGQO010000009">
    <property type="protein sequence ID" value="KAK6178055.1"/>
    <property type="molecule type" value="Genomic_DNA"/>
</dbReference>
<dbReference type="SUPFAM" id="SSF48726">
    <property type="entry name" value="Immunoglobulin"/>
    <property type="match status" value="2"/>
</dbReference>
<dbReference type="PANTHER" id="PTHR44427">
    <property type="entry name" value="CARCINOEMBRYONIC ANTIGEN-RELATED CELL ADHESION MOLECULE 19"/>
    <property type="match status" value="1"/>
</dbReference>
<dbReference type="Pfam" id="PF13927">
    <property type="entry name" value="Ig_3"/>
    <property type="match status" value="2"/>
</dbReference>
<dbReference type="Proteomes" id="UP001347796">
    <property type="component" value="Unassembled WGS sequence"/>
</dbReference>
<feature type="domain" description="Ig-like" evidence="4">
    <location>
        <begin position="55"/>
        <end position="158"/>
    </location>
</feature>